<comment type="caution">
    <text evidence="1">The sequence shown here is derived from an EMBL/GenBank/DDBJ whole genome shotgun (WGS) entry which is preliminary data.</text>
</comment>
<name>A0ABS2U7C2_9LEPT</name>
<protein>
    <submittedName>
        <fullName evidence="1">Uncharacterized protein</fullName>
    </submittedName>
</protein>
<keyword evidence="2" id="KW-1185">Reference proteome</keyword>
<sequence length="50" mass="5385">MKVARPALILGGGVGGGRIPETFLYHKIKLFARKNLLVGVPTKRFPVGPL</sequence>
<accession>A0ABS2U7C2</accession>
<dbReference type="RefSeq" id="WP_205278423.1">
    <property type="nucleotide sequence ID" value="NZ_JAFFPU010000014.1"/>
</dbReference>
<dbReference type="EMBL" id="JAFFPU010000014">
    <property type="protein sequence ID" value="MBM9576232.1"/>
    <property type="molecule type" value="Genomic_DNA"/>
</dbReference>
<organism evidence="1 2">
    <name type="scientific">Leptospira ainlahdjerensis</name>
    <dbReference type="NCBI Taxonomy" id="2810033"/>
    <lineage>
        <taxon>Bacteria</taxon>
        <taxon>Pseudomonadati</taxon>
        <taxon>Spirochaetota</taxon>
        <taxon>Spirochaetia</taxon>
        <taxon>Leptospirales</taxon>
        <taxon>Leptospiraceae</taxon>
        <taxon>Leptospira</taxon>
    </lineage>
</organism>
<evidence type="ECO:0000313" key="1">
    <source>
        <dbReference type="EMBL" id="MBM9576232.1"/>
    </source>
</evidence>
<proteinExistence type="predicted"/>
<reference evidence="1 2" key="1">
    <citation type="submission" date="2021-02" db="EMBL/GenBank/DDBJ databases">
        <title>Leptospira ainlahdjerensis sp. nov., Leptospira ainazelensis sp. nov., Leptospira abararensis sp. nov. and Leptospira chreensis sp. nov., four new species isolated from water sources in Algeria.</title>
        <authorList>
            <person name="Amara Korba A."/>
            <person name="Kainiu M."/>
            <person name="Vincent A.T."/>
            <person name="Mariet J.-F."/>
            <person name="Veyrier F.J."/>
            <person name="Goarant C."/>
            <person name="Picardeau M."/>
        </authorList>
    </citation>
    <scope>NUCLEOTIDE SEQUENCE [LARGE SCALE GENOMIC DNA]</scope>
    <source>
        <strain evidence="1 2">201903070</strain>
    </source>
</reference>
<gene>
    <name evidence="1" type="ORF">JWG45_03605</name>
</gene>
<dbReference type="Proteomes" id="UP000724686">
    <property type="component" value="Unassembled WGS sequence"/>
</dbReference>
<evidence type="ECO:0000313" key="2">
    <source>
        <dbReference type="Proteomes" id="UP000724686"/>
    </source>
</evidence>